<sequence length="156" mass="17003">MDNAPVLAKDIASNFGAHFVVYILVTLLSVAAGSVDPDHVATSTDEDIEILLKCLQSPPNSADLTPFFPSDESILDLGIMDARNDPLVCQIMEIFRKLVVRRWGPGYESRPCYLPVLQDPARCSALGLQCALNNASSPGSINADGRWFCHHHQPSL</sequence>
<protein>
    <submittedName>
        <fullName evidence="1">Uncharacterized protein</fullName>
    </submittedName>
</protein>
<comment type="caution">
    <text evidence="1">The sequence shown here is derived from an EMBL/GenBank/DDBJ whole genome shotgun (WGS) entry which is preliminary data.</text>
</comment>
<dbReference type="AlphaFoldDB" id="A0A9P4NLL0"/>
<reference evidence="1" key="1">
    <citation type="journal article" date="2020" name="Stud. Mycol.">
        <title>101 Dothideomycetes genomes: a test case for predicting lifestyles and emergence of pathogens.</title>
        <authorList>
            <person name="Haridas S."/>
            <person name="Albert R."/>
            <person name="Binder M."/>
            <person name="Bloem J."/>
            <person name="Labutti K."/>
            <person name="Salamov A."/>
            <person name="Andreopoulos B."/>
            <person name="Baker S."/>
            <person name="Barry K."/>
            <person name="Bills G."/>
            <person name="Bluhm B."/>
            <person name="Cannon C."/>
            <person name="Castanera R."/>
            <person name="Culley D."/>
            <person name="Daum C."/>
            <person name="Ezra D."/>
            <person name="Gonzalez J."/>
            <person name="Henrissat B."/>
            <person name="Kuo A."/>
            <person name="Liang C."/>
            <person name="Lipzen A."/>
            <person name="Lutzoni F."/>
            <person name="Magnuson J."/>
            <person name="Mondo S."/>
            <person name="Nolan M."/>
            <person name="Ohm R."/>
            <person name="Pangilinan J."/>
            <person name="Park H.-J."/>
            <person name="Ramirez L."/>
            <person name="Alfaro M."/>
            <person name="Sun H."/>
            <person name="Tritt A."/>
            <person name="Yoshinaga Y."/>
            <person name="Zwiers L.-H."/>
            <person name="Turgeon B."/>
            <person name="Goodwin S."/>
            <person name="Spatafora J."/>
            <person name="Crous P."/>
            <person name="Grigoriev I."/>
        </authorList>
    </citation>
    <scope>NUCLEOTIDE SEQUENCE</scope>
    <source>
        <strain evidence="1">CBS 130266</strain>
    </source>
</reference>
<organism evidence="1 2">
    <name type="scientific">Tothia fuscella</name>
    <dbReference type="NCBI Taxonomy" id="1048955"/>
    <lineage>
        <taxon>Eukaryota</taxon>
        <taxon>Fungi</taxon>
        <taxon>Dikarya</taxon>
        <taxon>Ascomycota</taxon>
        <taxon>Pezizomycotina</taxon>
        <taxon>Dothideomycetes</taxon>
        <taxon>Pleosporomycetidae</taxon>
        <taxon>Venturiales</taxon>
        <taxon>Cylindrosympodiaceae</taxon>
        <taxon>Tothia</taxon>
    </lineage>
</organism>
<keyword evidence="2" id="KW-1185">Reference proteome</keyword>
<dbReference type="Proteomes" id="UP000800235">
    <property type="component" value="Unassembled WGS sequence"/>
</dbReference>
<evidence type="ECO:0000313" key="1">
    <source>
        <dbReference type="EMBL" id="KAF2426167.1"/>
    </source>
</evidence>
<proteinExistence type="predicted"/>
<accession>A0A9P4NLL0</accession>
<evidence type="ECO:0000313" key="2">
    <source>
        <dbReference type="Proteomes" id="UP000800235"/>
    </source>
</evidence>
<gene>
    <name evidence="1" type="ORF">EJ08DRAFT_681362</name>
</gene>
<dbReference type="EMBL" id="MU007066">
    <property type="protein sequence ID" value="KAF2426167.1"/>
    <property type="molecule type" value="Genomic_DNA"/>
</dbReference>
<name>A0A9P4NLL0_9PEZI</name>